<dbReference type="EMBL" id="JBHUIG010000003">
    <property type="protein sequence ID" value="MFD2317897.1"/>
    <property type="molecule type" value="Genomic_DNA"/>
</dbReference>
<comment type="caution">
    <text evidence="1">The sequence shown here is derived from an EMBL/GenBank/DDBJ whole genome shotgun (WGS) entry which is preliminary data.</text>
</comment>
<keyword evidence="1" id="KW-0012">Acyltransferase</keyword>
<keyword evidence="1" id="KW-0808">Transferase</keyword>
<dbReference type="RefSeq" id="WP_380104619.1">
    <property type="nucleotide sequence ID" value="NZ_JBHSIH010000001.1"/>
</dbReference>
<gene>
    <name evidence="1" type="ORF">ACFSPV_04225</name>
</gene>
<dbReference type="InterPro" id="IPR016181">
    <property type="entry name" value="Acyl_CoA_acyltransferase"/>
</dbReference>
<dbReference type="Proteomes" id="UP001597287">
    <property type="component" value="Unassembled WGS sequence"/>
</dbReference>
<reference evidence="2" key="1">
    <citation type="journal article" date="2019" name="Int. J. Syst. Evol. Microbiol.">
        <title>The Global Catalogue of Microorganisms (GCM) 10K type strain sequencing project: providing services to taxonomists for standard genome sequencing and annotation.</title>
        <authorList>
            <consortium name="The Broad Institute Genomics Platform"/>
            <consortium name="The Broad Institute Genome Sequencing Center for Infectious Disease"/>
            <person name="Wu L."/>
            <person name="Ma J."/>
        </authorList>
    </citation>
    <scope>NUCLEOTIDE SEQUENCE [LARGE SCALE GENOMIC DNA]</scope>
    <source>
        <strain evidence="2">CCUG 62793</strain>
    </source>
</reference>
<protein>
    <submittedName>
        <fullName evidence="1">GNAT family N-acetyltransferase</fullName>
        <ecNumber evidence="1">2.3.-.-</ecNumber>
    </submittedName>
</protein>
<evidence type="ECO:0000313" key="2">
    <source>
        <dbReference type="Proteomes" id="UP001597287"/>
    </source>
</evidence>
<dbReference type="Gene3D" id="3.40.630.30">
    <property type="match status" value="1"/>
</dbReference>
<name>A0ABW5EIG3_9BURK</name>
<dbReference type="GO" id="GO:0016746">
    <property type="term" value="F:acyltransferase activity"/>
    <property type="evidence" value="ECO:0007669"/>
    <property type="project" value="UniProtKB-KW"/>
</dbReference>
<sequence>MEYELHEVLPFMRERIEGFAASEGMRAIGLRRHGVLVAGAIYEGFNGHNMWVHLAGEDGGRWMTRDFLRAGFGYPFLVCGCSRISGYVNESNTSARRLNEHLGWVPEARLSRAAPDGGDVILYVMKREDCRYVALAQD</sequence>
<proteinExistence type="predicted"/>
<dbReference type="SUPFAM" id="SSF55729">
    <property type="entry name" value="Acyl-CoA N-acyltransferases (Nat)"/>
    <property type="match status" value="1"/>
</dbReference>
<evidence type="ECO:0000313" key="1">
    <source>
        <dbReference type="EMBL" id="MFD2317897.1"/>
    </source>
</evidence>
<organism evidence="1 2">
    <name type="scientific">Delftia deserti</name>
    <dbReference type="NCBI Taxonomy" id="1651218"/>
    <lineage>
        <taxon>Bacteria</taxon>
        <taxon>Pseudomonadati</taxon>
        <taxon>Pseudomonadota</taxon>
        <taxon>Betaproteobacteria</taxon>
        <taxon>Burkholderiales</taxon>
        <taxon>Comamonadaceae</taxon>
        <taxon>Delftia</taxon>
    </lineage>
</organism>
<accession>A0ABW5EIG3</accession>
<dbReference type="EC" id="2.3.-.-" evidence="1"/>
<keyword evidence="2" id="KW-1185">Reference proteome</keyword>